<protein>
    <submittedName>
        <fullName evidence="1">Uncharacterized protein</fullName>
    </submittedName>
</protein>
<evidence type="ECO:0000313" key="1">
    <source>
        <dbReference type="EMBL" id="AEI62062.1"/>
    </source>
</evidence>
<sequence length="214" mass="23773">MSGQSLTGKMLEGARKWAKRLPNALSDDMAVDVSRGRVRLSHSRVEAVARQLLTRLKHFELREWSAREDVYDVRFSVRGWRLRVETTPERVELAAGRYRLWLRTPGVVALEESQTASSLVMGVLRAGAGRAAMRALAERMLPPGIRWDGQVLQVEGPLPEEGVLPARLFDTAALAMTAEHQAEGLWLSAEAWPGLMDLLQVVFGTELPRTPPGV</sequence>
<accession>F8C9R2</accession>
<organism evidence="1 2">
    <name type="scientific">Myxococcus fulvus (strain ATCC BAA-855 / HW-1)</name>
    <dbReference type="NCBI Taxonomy" id="483219"/>
    <lineage>
        <taxon>Bacteria</taxon>
        <taxon>Pseudomonadati</taxon>
        <taxon>Myxococcota</taxon>
        <taxon>Myxococcia</taxon>
        <taxon>Myxococcales</taxon>
        <taxon>Cystobacterineae</taxon>
        <taxon>Myxococcaceae</taxon>
        <taxon>Myxococcus</taxon>
    </lineage>
</organism>
<dbReference type="KEGG" id="mfu:LILAB_00650"/>
<dbReference type="HOGENOM" id="CLU_1293676_0_0_7"/>
<proteinExistence type="predicted"/>
<dbReference type="EMBL" id="CP002830">
    <property type="protein sequence ID" value="AEI62062.1"/>
    <property type="molecule type" value="Genomic_DNA"/>
</dbReference>
<name>F8C9R2_MYXFH</name>
<evidence type="ECO:0000313" key="2">
    <source>
        <dbReference type="Proteomes" id="UP000000488"/>
    </source>
</evidence>
<gene>
    <name evidence="1" type="ordered locus">LILAB_00650</name>
</gene>
<dbReference type="Proteomes" id="UP000000488">
    <property type="component" value="Chromosome"/>
</dbReference>
<reference evidence="1 2" key="1">
    <citation type="journal article" date="2011" name="J. Bacteriol.">
        <title>Genome sequence of the halotolerant marine bacterium Myxococcus fulvus HW-1.</title>
        <authorList>
            <person name="Li Z.F."/>
            <person name="Li X."/>
            <person name="Liu H."/>
            <person name="Liu X."/>
            <person name="Han K."/>
            <person name="Wu Z.H."/>
            <person name="Hu W."/>
            <person name="Li F.F."/>
            <person name="Li Y.Z."/>
        </authorList>
    </citation>
    <scope>NUCLEOTIDE SEQUENCE [LARGE SCALE GENOMIC DNA]</scope>
    <source>
        <strain evidence="2">ATCC BAA-855 / HW-1</strain>
    </source>
</reference>
<dbReference type="AlphaFoldDB" id="F8C9R2"/>